<dbReference type="SUPFAM" id="SSF82657">
    <property type="entry name" value="BolA-like"/>
    <property type="match status" value="1"/>
</dbReference>
<dbReference type="RefSeq" id="XP_003287664.1">
    <property type="nucleotide sequence ID" value="XM_003287616.1"/>
</dbReference>
<dbReference type="InterPro" id="IPR036065">
    <property type="entry name" value="BolA-like_sf"/>
</dbReference>
<name>F0ZJR4_DICPU</name>
<dbReference type="GO" id="GO:0051604">
    <property type="term" value="P:protein maturation"/>
    <property type="evidence" value="ECO:0000318"/>
    <property type="project" value="GO_Central"/>
</dbReference>
<accession>F0ZJR4</accession>
<sequence>MVTVSDLETRLKTKYNSADDKIRVDDLSGGCGAKFLIAIGSNQFDGVSLLDRQRIVNDLIKDFMADIHAVQLKTWTLKQYDEKINTL</sequence>
<dbReference type="Pfam" id="PF01722">
    <property type="entry name" value="BolA"/>
    <property type="match status" value="1"/>
</dbReference>
<dbReference type="GO" id="GO:0005759">
    <property type="term" value="C:mitochondrial matrix"/>
    <property type="evidence" value="ECO:0000318"/>
    <property type="project" value="GO_Central"/>
</dbReference>
<dbReference type="InterPro" id="IPR052275">
    <property type="entry name" value="Mt_Fe-S_assembly_factor"/>
</dbReference>
<dbReference type="eggNOG" id="KOG3348">
    <property type="taxonomic scope" value="Eukaryota"/>
</dbReference>
<dbReference type="FunCoup" id="F0ZJR4">
    <property type="interactions" value="100"/>
</dbReference>
<dbReference type="PANTHER" id="PTHR46188:SF1">
    <property type="entry name" value="BOLA-LIKE PROTEIN 3"/>
    <property type="match status" value="1"/>
</dbReference>
<keyword evidence="4" id="KW-1185">Reference proteome</keyword>
<dbReference type="KEGG" id="dpp:DICPUDRAFT_32760"/>
<comment type="similarity">
    <text evidence="1 2">Belongs to the BolA/IbaG family.</text>
</comment>
<organism evidence="3 4">
    <name type="scientific">Dictyostelium purpureum</name>
    <name type="common">Slime mold</name>
    <dbReference type="NCBI Taxonomy" id="5786"/>
    <lineage>
        <taxon>Eukaryota</taxon>
        <taxon>Amoebozoa</taxon>
        <taxon>Evosea</taxon>
        <taxon>Eumycetozoa</taxon>
        <taxon>Dictyostelia</taxon>
        <taxon>Dictyosteliales</taxon>
        <taxon>Dictyosteliaceae</taxon>
        <taxon>Dictyostelium</taxon>
    </lineage>
</organism>
<dbReference type="InParanoid" id="F0ZJR4"/>
<dbReference type="Proteomes" id="UP000001064">
    <property type="component" value="Unassembled WGS sequence"/>
</dbReference>
<dbReference type="PANTHER" id="PTHR46188">
    <property type="entry name" value="BOLA-LIKE PROTEIN 3"/>
    <property type="match status" value="1"/>
</dbReference>
<evidence type="ECO:0000313" key="3">
    <source>
        <dbReference type="EMBL" id="EGC35827.1"/>
    </source>
</evidence>
<evidence type="ECO:0008006" key="5">
    <source>
        <dbReference type="Google" id="ProtNLM"/>
    </source>
</evidence>
<dbReference type="Gene3D" id="3.30.300.90">
    <property type="entry name" value="BolA-like"/>
    <property type="match status" value="1"/>
</dbReference>
<protein>
    <recommendedName>
        <fullName evidence="5">BolA family protein</fullName>
    </recommendedName>
</protein>
<dbReference type="GeneID" id="10500688"/>
<dbReference type="OMA" id="PRHKLYK"/>
<dbReference type="OrthoDB" id="4983at2759"/>
<evidence type="ECO:0000256" key="2">
    <source>
        <dbReference type="RuleBase" id="RU003860"/>
    </source>
</evidence>
<dbReference type="InterPro" id="IPR002634">
    <property type="entry name" value="BolA"/>
</dbReference>
<dbReference type="PIRSF" id="PIRSF003113">
    <property type="entry name" value="BolA"/>
    <property type="match status" value="1"/>
</dbReference>
<gene>
    <name evidence="3" type="ORF">DICPUDRAFT_32760</name>
</gene>
<dbReference type="VEuPathDB" id="AmoebaDB:DICPUDRAFT_32760"/>
<dbReference type="AlphaFoldDB" id="F0ZJR4"/>
<dbReference type="EMBL" id="GL871046">
    <property type="protein sequence ID" value="EGC35827.1"/>
    <property type="molecule type" value="Genomic_DNA"/>
</dbReference>
<proteinExistence type="inferred from homology"/>
<dbReference type="STRING" id="5786.F0ZJR4"/>
<evidence type="ECO:0000313" key="4">
    <source>
        <dbReference type="Proteomes" id="UP000001064"/>
    </source>
</evidence>
<evidence type="ECO:0000256" key="1">
    <source>
        <dbReference type="ARBA" id="ARBA00005578"/>
    </source>
</evidence>
<reference evidence="4" key="1">
    <citation type="journal article" date="2011" name="Genome Biol.">
        <title>Comparative genomics of the social amoebae Dictyostelium discoideum and Dictyostelium purpureum.</title>
        <authorList>
            <consortium name="US DOE Joint Genome Institute (JGI-PGF)"/>
            <person name="Sucgang R."/>
            <person name="Kuo A."/>
            <person name="Tian X."/>
            <person name="Salerno W."/>
            <person name="Parikh A."/>
            <person name="Feasley C.L."/>
            <person name="Dalin E."/>
            <person name="Tu H."/>
            <person name="Huang E."/>
            <person name="Barry K."/>
            <person name="Lindquist E."/>
            <person name="Shapiro H."/>
            <person name="Bruce D."/>
            <person name="Schmutz J."/>
            <person name="Salamov A."/>
            <person name="Fey P."/>
            <person name="Gaudet P."/>
            <person name="Anjard C."/>
            <person name="Babu M.M."/>
            <person name="Basu S."/>
            <person name="Bushmanova Y."/>
            <person name="van der Wel H."/>
            <person name="Katoh-Kurasawa M."/>
            <person name="Dinh C."/>
            <person name="Coutinho P.M."/>
            <person name="Saito T."/>
            <person name="Elias M."/>
            <person name="Schaap P."/>
            <person name="Kay R.R."/>
            <person name="Henrissat B."/>
            <person name="Eichinger L."/>
            <person name="Rivero F."/>
            <person name="Putnam N.H."/>
            <person name="West C.M."/>
            <person name="Loomis W.F."/>
            <person name="Chisholm R.L."/>
            <person name="Shaulsky G."/>
            <person name="Strassmann J.E."/>
            <person name="Queller D.C."/>
            <person name="Kuspa A."/>
            <person name="Grigoriev I.V."/>
        </authorList>
    </citation>
    <scope>NUCLEOTIDE SEQUENCE [LARGE SCALE GENOMIC DNA]</scope>
    <source>
        <strain evidence="4">QSDP1</strain>
    </source>
</reference>